<proteinExistence type="predicted"/>
<name>A0A8D2F8Z7_THEGE</name>
<dbReference type="Ensembl" id="ENSTGET00000020464.1">
    <property type="protein sequence ID" value="ENSTGEP00000017146.1"/>
    <property type="gene ID" value="ENSTGEG00000013857.1"/>
</dbReference>
<organism evidence="1 2">
    <name type="scientific">Theropithecus gelada</name>
    <name type="common">Gelada baboon</name>
    <dbReference type="NCBI Taxonomy" id="9565"/>
    <lineage>
        <taxon>Eukaryota</taxon>
        <taxon>Metazoa</taxon>
        <taxon>Chordata</taxon>
        <taxon>Craniata</taxon>
        <taxon>Vertebrata</taxon>
        <taxon>Euteleostomi</taxon>
        <taxon>Mammalia</taxon>
        <taxon>Eutheria</taxon>
        <taxon>Euarchontoglires</taxon>
        <taxon>Primates</taxon>
        <taxon>Haplorrhini</taxon>
        <taxon>Catarrhini</taxon>
        <taxon>Cercopithecidae</taxon>
        <taxon>Cercopithecinae</taxon>
        <taxon>Theropithecus</taxon>
    </lineage>
</organism>
<dbReference type="Proteomes" id="UP000694411">
    <property type="component" value="Chromosome 15"/>
</dbReference>
<keyword evidence="2" id="KW-1185">Reference proteome</keyword>
<dbReference type="AlphaFoldDB" id="A0A8D2F8Z7"/>
<reference evidence="1" key="2">
    <citation type="submission" date="2025-08" db="UniProtKB">
        <authorList>
            <consortium name="Ensembl"/>
        </authorList>
    </citation>
    <scope>IDENTIFICATION</scope>
</reference>
<reference evidence="1" key="1">
    <citation type="submission" date="2018-05" db="EMBL/GenBank/DDBJ databases">
        <title>Whole genome of Theropithecus gelada.</title>
        <authorList>
            <person name="Chiou K.L."/>
            <person name="Snyder-Mackler N."/>
        </authorList>
    </citation>
    <scope>NUCLEOTIDE SEQUENCE [LARGE SCALE GENOMIC DNA]</scope>
</reference>
<evidence type="ECO:0000313" key="2">
    <source>
        <dbReference type="Proteomes" id="UP000694411"/>
    </source>
</evidence>
<protein>
    <submittedName>
        <fullName evidence="1">Uncharacterized protein</fullName>
    </submittedName>
</protein>
<evidence type="ECO:0000313" key="1">
    <source>
        <dbReference type="Ensembl" id="ENSTGEP00000017146.1"/>
    </source>
</evidence>
<reference evidence="1" key="3">
    <citation type="submission" date="2025-09" db="UniProtKB">
        <authorList>
            <consortium name="Ensembl"/>
        </authorList>
    </citation>
    <scope>IDENTIFICATION</scope>
</reference>
<accession>A0A8D2F8Z7</accession>
<sequence>MFNNHQHQKKPPSKLTQTPPLNEPVFLLAESNCIWALFTLCPIVRSHHYVTLYLFSLKLSLDF</sequence>